<dbReference type="EMBL" id="VSRR010011869">
    <property type="protein sequence ID" value="MPC53778.1"/>
    <property type="molecule type" value="Genomic_DNA"/>
</dbReference>
<accession>A0A5B7G9I1</accession>
<reference evidence="2 3" key="1">
    <citation type="submission" date="2019-05" db="EMBL/GenBank/DDBJ databases">
        <title>Another draft genome of Portunus trituberculatus and its Hox gene families provides insights of decapod evolution.</title>
        <authorList>
            <person name="Jeong J.-H."/>
            <person name="Song I."/>
            <person name="Kim S."/>
            <person name="Choi T."/>
            <person name="Kim D."/>
            <person name="Ryu S."/>
            <person name="Kim W."/>
        </authorList>
    </citation>
    <scope>NUCLEOTIDE SEQUENCE [LARGE SCALE GENOMIC DNA]</scope>
    <source>
        <tissue evidence="2">Muscle</tissue>
    </source>
</reference>
<protein>
    <submittedName>
        <fullName evidence="2">Uncharacterized protein</fullName>
    </submittedName>
</protein>
<feature type="compositionally biased region" description="Pro residues" evidence="1">
    <location>
        <begin position="7"/>
        <end position="18"/>
    </location>
</feature>
<keyword evidence="3" id="KW-1185">Reference proteome</keyword>
<feature type="region of interest" description="Disordered" evidence="1">
    <location>
        <begin position="185"/>
        <end position="204"/>
    </location>
</feature>
<comment type="caution">
    <text evidence="2">The sequence shown here is derived from an EMBL/GenBank/DDBJ whole genome shotgun (WGS) entry which is preliminary data.</text>
</comment>
<evidence type="ECO:0000313" key="3">
    <source>
        <dbReference type="Proteomes" id="UP000324222"/>
    </source>
</evidence>
<evidence type="ECO:0000256" key="1">
    <source>
        <dbReference type="SAM" id="MobiDB-lite"/>
    </source>
</evidence>
<dbReference type="AlphaFoldDB" id="A0A5B7G9I1"/>
<proteinExistence type="predicted"/>
<name>A0A5B7G9I1_PORTR</name>
<gene>
    <name evidence="2" type="ORF">E2C01_047678</name>
</gene>
<feature type="compositionally biased region" description="Pro residues" evidence="1">
    <location>
        <begin position="190"/>
        <end position="199"/>
    </location>
</feature>
<evidence type="ECO:0000313" key="2">
    <source>
        <dbReference type="EMBL" id="MPC53778.1"/>
    </source>
</evidence>
<dbReference type="OrthoDB" id="9451254at2759"/>
<dbReference type="Proteomes" id="UP000324222">
    <property type="component" value="Unassembled WGS sequence"/>
</dbReference>
<organism evidence="2 3">
    <name type="scientific">Portunus trituberculatus</name>
    <name type="common">Swimming crab</name>
    <name type="synonym">Neptunus trituberculatus</name>
    <dbReference type="NCBI Taxonomy" id="210409"/>
    <lineage>
        <taxon>Eukaryota</taxon>
        <taxon>Metazoa</taxon>
        <taxon>Ecdysozoa</taxon>
        <taxon>Arthropoda</taxon>
        <taxon>Crustacea</taxon>
        <taxon>Multicrustacea</taxon>
        <taxon>Malacostraca</taxon>
        <taxon>Eumalacostraca</taxon>
        <taxon>Eucarida</taxon>
        <taxon>Decapoda</taxon>
        <taxon>Pleocyemata</taxon>
        <taxon>Brachyura</taxon>
        <taxon>Eubrachyura</taxon>
        <taxon>Portunoidea</taxon>
        <taxon>Portunidae</taxon>
        <taxon>Portuninae</taxon>
        <taxon>Portunus</taxon>
    </lineage>
</organism>
<feature type="compositionally biased region" description="Pro residues" evidence="1">
    <location>
        <begin position="26"/>
        <end position="44"/>
    </location>
</feature>
<feature type="region of interest" description="Disordered" evidence="1">
    <location>
        <begin position="1"/>
        <end position="47"/>
    </location>
</feature>
<sequence>MTLDPRPLVPLSPPPPPTSAAMTDPRPGPPPVSPPPSRPPPPTLPVSSLAAASALSMVPRSSAFTAVFPPLSRSALPDLTALNLAALESYLALTGLSRLAGPRPSNSAASNSKKFDFSRLAESVAEGEKLAAGSSSPPVSSTPVSAAAAAAVASLTQTLHQELQPAHPRAHTYGRAALHLRHLRQGLSSPGPPARPPVSDPRSDDRLAATADNALLLMVPLGADTSLWAHSIE</sequence>